<dbReference type="PANTHER" id="PTHR45866">
    <property type="entry name" value="DNA GYRASE/TOPOISOMERASE SUBUNIT B"/>
    <property type="match status" value="1"/>
</dbReference>
<dbReference type="PRINTS" id="PR00418">
    <property type="entry name" value="TPI2FAMILY"/>
</dbReference>
<dbReference type="SUPFAM" id="SSF55874">
    <property type="entry name" value="ATPase domain of HSP90 chaperone/DNA topoisomerase II/histidine kinase"/>
    <property type="match status" value="1"/>
</dbReference>
<dbReference type="AlphaFoldDB" id="W4VDN1"/>
<protein>
    <recommendedName>
        <fullName evidence="2">DNA topoisomerase (ATP-hydrolyzing)</fullName>
        <ecNumber evidence="2">5.6.2.2</ecNumber>
    </recommendedName>
</protein>
<evidence type="ECO:0000313" key="6">
    <source>
        <dbReference type="Proteomes" id="UP000019102"/>
    </source>
</evidence>
<organism evidence="5 6">
    <name type="scientific">Gracilibacillus boraciitolerans JCM 21714</name>
    <dbReference type="NCBI Taxonomy" id="1298598"/>
    <lineage>
        <taxon>Bacteria</taxon>
        <taxon>Bacillati</taxon>
        <taxon>Bacillota</taxon>
        <taxon>Bacilli</taxon>
        <taxon>Bacillales</taxon>
        <taxon>Bacillaceae</taxon>
        <taxon>Gracilibacillus</taxon>
    </lineage>
</organism>
<name>W4VDN1_9BACI</name>
<comment type="caution">
    <text evidence="5">The sequence shown here is derived from an EMBL/GenBank/DDBJ whole genome shotgun (WGS) entry which is preliminary data.</text>
</comment>
<accession>W4VDN1</accession>
<gene>
    <name evidence="5" type="ORF">JCM21714_450</name>
</gene>
<dbReference type="PANTHER" id="PTHR45866:SF12">
    <property type="entry name" value="DNA TOPOISOMERASE 4 SUBUNIT B"/>
    <property type="match status" value="1"/>
</dbReference>
<feature type="domain" description="Histidine kinase/HSP90-like ATPase" evidence="4">
    <location>
        <begin position="33"/>
        <end position="150"/>
    </location>
</feature>
<dbReference type="Pfam" id="PF02518">
    <property type="entry name" value="HATPase_c"/>
    <property type="match status" value="1"/>
</dbReference>
<proteinExistence type="predicted"/>
<dbReference type="Gene3D" id="3.30.565.10">
    <property type="entry name" value="Histidine kinase-like ATPase, C-terminal domain"/>
    <property type="match status" value="1"/>
</dbReference>
<dbReference type="eggNOG" id="COG0187">
    <property type="taxonomic scope" value="Bacteria"/>
</dbReference>
<dbReference type="InterPro" id="IPR003594">
    <property type="entry name" value="HATPase_dom"/>
</dbReference>
<dbReference type="SMART" id="SM00387">
    <property type="entry name" value="HATPase_c"/>
    <property type="match status" value="1"/>
</dbReference>
<comment type="catalytic activity">
    <reaction evidence="1">
        <text>ATP-dependent breakage, passage and rejoining of double-stranded DNA.</text>
        <dbReference type="EC" id="5.6.2.2"/>
    </reaction>
</comment>
<dbReference type="InterPro" id="IPR036890">
    <property type="entry name" value="HATPase_C_sf"/>
</dbReference>
<dbReference type="EC" id="5.6.2.2" evidence="2"/>
<evidence type="ECO:0000256" key="2">
    <source>
        <dbReference type="ARBA" id="ARBA00012895"/>
    </source>
</evidence>
<dbReference type="GO" id="GO:0003918">
    <property type="term" value="F:DNA topoisomerase type II (double strand cut, ATP-hydrolyzing) activity"/>
    <property type="evidence" value="ECO:0007669"/>
    <property type="project" value="UniProtKB-EC"/>
</dbReference>
<keyword evidence="3 5" id="KW-0413">Isomerase</keyword>
<evidence type="ECO:0000313" key="5">
    <source>
        <dbReference type="EMBL" id="GAE91500.1"/>
    </source>
</evidence>
<dbReference type="CDD" id="cd16928">
    <property type="entry name" value="HATPase_GyrB-like"/>
    <property type="match status" value="1"/>
</dbReference>
<dbReference type="EMBL" id="BAVS01000001">
    <property type="protein sequence ID" value="GAE91500.1"/>
    <property type="molecule type" value="Genomic_DNA"/>
</dbReference>
<evidence type="ECO:0000256" key="1">
    <source>
        <dbReference type="ARBA" id="ARBA00000185"/>
    </source>
</evidence>
<sequence length="168" mass="18216">MSNNNMIYSDDSIQVLEGLEAVRKRPGMYIGSTDARGLHHLVFEIVDNSVDEALSGFGDKINVTIHKDQSITISDQGRGMPTGMHQTGRPTPEVILTVLHAGGKFGQGGYKTSGGLHGVGASVVNALSEWLVVSIQRDGAEFQQRFENGGKPVTTLEKKEIQRKLVLQ</sequence>
<keyword evidence="6" id="KW-1185">Reference proteome</keyword>
<evidence type="ECO:0000259" key="4">
    <source>
        <dbReference type="SMART" id="SM00387"/>
    </source>
</evidence>
<dbReference type="STRING" id="1298598.JCM21714_450"/>
<reference evidence="5 6" key="1">
    <citation type="journal article" date="2014" name="Genome Announc.">
        <title>Draft Genome Sequence of the Boron-Tolerant and Moderately Halotolerant Bacterium Gracilibacillus boraciitolerans JCM 21714T.</title>
        <authorList>
            <person name="Ahmed I."/>
            <person name="Oshima K."/>
            <person name="Suda W."/>
            <person name="Kitamura K."/>
            <person name="Iida T."/>
            <person name="Ohmori Y."/>
            <person name="Fujiwara T."/>
            <person name="Hattori M."/>
            <person name="Ohkuma M."/>
        </authorList>
    </citation>
    <scope>NUCLEOTIDE SEQUENCE [LARGE SCALE GENOMIC DNA]</scope>
    <source>
        <strain evidence="5 6">JCM 21714</strain>
    </source>
</reference>
<dbReference type="Proteomes" id="UP000019102">
    <property type="component" value="Unassembled WGS sequence"/>
</dbReference>
<evidence type="ECO:0000256" key="3">
    <source>
        <dbReference type="ARBA" id="ARBA00023235"/>
    </source>
</evidence>